<dbReference type="AlphaFoldDB" id="A0A7X8TR29"/>
<feature type="transmembrane region" description="Helical" evidence="8">
    <location>
        <begin position="42"/>
        <end position="61"/>
    </location>
</feature>
<evidence type="ECO:0000256" key="6">
    <source>
        <dbReference type="ARBA" id="ARBA00022989"/>
    </source>
</evidence>
<reference evidence="9 10" key="1">
    <citation type="submission" date="2020-04" db="EMBL/GenBank/DDBJ databases">
        <title>Vibrio sp. SM6, a novel species isolated from seawater.</title>
        <authorList>
            <person name="Wang X."/>
        </authorList>
    </citation>
    <scope>NUCLEOTIDE SEQUENCE [LARGE SCALE GENOMIC DNA]</scope>
    <source>
        <strain evidence="9 10">SM6</strain>
    </source>
</reference>
<protein>
    <submittedName>
        <fullName evidence="9">Iron chelate uptake ABC transporter family permease subunit</fullName>
    </submittedName>
</protein>
<evidence type="ECO:0000256" key="1">
    <source>
        <dbReference type="ARBA" id="ARBA00004651"/>
    </source>
</evidence>
<dbReference type="Pfam" id="PF01032">
    <property type="entry name" value="FecCD"/>
    <property type="match status" value="1"/>
</dbReference>
<feature type="transmembrane region" description="Helical" evidence="8">
    <location>
        <begin position="130"/>
        <end position="152"/>
    </location>
</feature>
<feature type="transmembrane region" description="Helical" evidence="8">
    <location>
        <begin position="203"/>
        <end position="223"/>
    </location>
</feature>
<name>A0A7X8TR29_9VIBR</name>
<feature type="transmembrane region" description="Helical" evidence="8">
    <location>
        <begin position="172"/>
        <end position="191"/>
    </location>
</feature>
<dbReference type="CDD" id="cd06550">
    <property type="entry name" value="TM_ABC_iron-siderophores_like"/>
    <property type="match status" value="1"/>
</dbReference>
<dbReference type="EMBL" id="JABAIK010000008">
    <property type="protein sequence ID" value="NLS13204.1"/>
    <property type="molecule type" value="Genomic_DNA"/>
</dbReference>
<dbReference type="InterPro" id="IPR000522">
    <property type="entry name" value="ABC_transptr_permease_BtuC"/>
</dbReference>
<comment type="caution">
    <text evidence="9">The sequence shown here is derived from an EMBL/GenBank/DDBJ whole genome shotgun (WGS) entry which is preliminary data.</text>
</comment>
<evidence type="ECO:0000256" key="3">
    <source>
        <dbReference type="ARBA" id="ARBA00022448"/>
    </source>
</evidence>
<dbReference type="PANTHER" id="PTHR30472:SF27">
    <property type="entry name" value="PETROBACTIN IMPORT SYSTEM PERMEASE PROTEIN YCLN"/>
    <property type="match status" value="1"/>
</dbReference>
<feature type="transmembrane region" description="Helical" evidence="8">
    <location>
        <begin position="262"/>
        <end position="281"/>
    </location>
</feature>
<evidence type="ECO:0000256" key="2">
    <source>
        <dbReference type="ARBA" id="ARBA00007935"/>
    </source>
</evidence>
<keyword evidence="10" id="KW-1185">Reference proteome</keyword>
<keyword evidence="3" id="KW-0813">Transport</keyword>
<keyword evidence="6 8" id="KW-1133">Transmembrane helix</keyword>
<dbReference type="InterPro" id="IPR037294">
    <property type="entry name" value="ABC_BtuC-like"/>
</dbReference>
<organism evidence="9 10">
    <name type="scientific">Vibrio agarilyticus</name>
    <dbReference type="NCBI Taxonomy" id="2726741"/>
    <lineage>
        <taxon>Bacteria</taxon>
        <taxon>Pseudomonadati</taxon>
        <taxon>Pseudomonadota</taxon>
        <taxon>Gammaproteobacteria</taxon>
        <taxon>Vibrionales</taxon>
        <taxon>Vibrionaceae</taxon>
        <taxon>Vibrio</taxon>
    </lineage>
</organism>
<dbReference type="PANTHER" id="PTHR30472">
    <property type="entry name" value="FERRIC ENTEROBACTIN TRANSPORT SYSTEM PERMEASE PROTEIN"/>
    <property type="match status" value="1"/>
</dbReference>
<gene>
    <name evidence="9" type="ORF">HGP28_09910</name>
</gene>
<evidence type="ECO:0000256" key="5">
    <source>
        <dbReference type="ARBA" id="ARBA00022692"/>
    </source>
</evidence>
<feature type="transmembrane region" description="Helical" evidence="8">
    <location>
        <begin position="287"/>
        <end position="305"/>
    </location>
</feature>
<comment type="subcellular location">
    <subcellularLocation>
        <location evidence="1">Cell membrane</location>
        <topology evidence="1">Multi-pass membrane protein</topology>
    </subcellularLocation>
</comment>
<evidence type="ECO:0000313" key="9">
    <source>
        <dbReference type="EMBL" id="NLS13204.1"/>
    </source>
</evidence>
<evidence type="ECO:0000256" key="8">
    <source>
        <dbReference type="SAM" id="Phobius"/>
    </source>
</evidence>
<feature type="transmembrane region" description="Helical" evidence="8">
    <location>
        <begin position="229"/>
        <end position="250"/>
    </location>
</feature>
<feature type="transmembrane region" description="Helical" evidence="8">
    <location>
        <begin position="98"/>
        <end position="118"/>
    </location>
</feature>
<accession>A0A7X8TR29</accession>
<dbReference type="SUPFAM" id="SSF81345">
    <property type="entry name" value="ABC transporter involved in vitamin B12 uptake, BtuC"/>
    <property type="match status" value="1"/>
</dbReference>
<dbReference type="Proteomes" id="UP000535589">
    <property type="component" value="Unassembled WGS sequence"/>
</dbReference>
<dbReference type="GO" id="GO:0033214">
    <property type="term" value="P:siderophore-iron import into cell"/>
    <property type="evidence" value="ECO:0007669"/>
    <property type="project" value="TreeGrafter"/>
</dbReference>
<keyword evidence="7 8" id="KW-0472">Membrane</keyword>
<keyword evidence="5 8" id="KW-0812">Transmembrane</keyword>
<evidence type="ECO:0000313" key="10">
    <source>
        <dbReference type="Proteomes" id="UP000535589"/>
    </source>
</evidence>
<feature type="transmembrane region" description="Helical" evidence="8">
    <location>
        <begin position="73"/>
        <end position="92"/>
    </location>
</feature>
<proteinExistence type="inferred from homology"/>
<keyword evidence="4" id="KW-1003">Cell membrane</keyword>
<dbReference type="GO" id="GO:0005886">
    <property type="term" value="C:plasma membrane"/>
    <property type="evidence" value="ECO:0007669"/>
    <property type="project" value="UniProtKB-SubCell"/>
</dbReference>
<comment type="similarity">
    <text evidence="2">Belongs to the binding-protein-dependent transport system permease family. FecCD subfamily.</text>
</comment>
<evidence type="ECO:0000256" key="4">
    <source>
        <dbReference type="ARBA" id="ARBA00022475"/>
    </source>
</evidence>
<evidence type="ECO:0000256" key="7">
    <source>
        <dbReference type="ARBA" id="ARBA00023136"/>
    </source>
</evidence>
<dbReference type="GO" id="GO:0022857">
    <property type="term" value="F:transmembrane transporter activity"/>
    <property type="evidence" value="ECO:0007669"/>
    <property type="project" value="InterPro"/>
</dbReference>
<dbReference type="Gene3D" id="1.10.3470.10">
    <property type="entry name" value="ABC transporter involved in vitamin B12 uptake, BtuC"/>
    <property type="match status" value="1"/>
</dbReference>
<sequence>MALAIVVLGFASLFIGAMDVSLAAILNGDLEQLNVLLVSRLPRLLAILCTGVGMSVAGLLMQNLCMNKFVSPSTSSTIAFAQLGVLLALIWFNDASLLEKTAISFVTSIIGTWVFIYFTQKIQFKDIIMVPLIGIMLGNVIGGITTHFAYVYDVMQSLQGALVGDFSLIIKGRYEVVFLVVPLLVVSYWFANHFNIVGLGESFAKNLGVNYNLVLFGGLSIAALLTASIVVTVGAIAYLGLIVPNIVAMFRGDNIRGCLLDVSLFGALFVLICDMFGRLVIFPYELPVTLIAGVIGSVAFLMLMFKRLSPARS</sequence>